<feature type="domain" description="N-acetyltransferase" evidence="1">
    <location>
        <begin position="7"/>
        <end position="157"/>
    </location>
</feature>
<protein>
    <submittedName>
        <fullName evidence="2">GNAT family N-acetyltransferase</fullName>
    </submittedName>
</protein>
<dbReference type="AlphaFoldDB" id="A0AAF0BZJ1"/>
<dbReference type="InterPro" id="IPR016181">
    <property type="entry name" value="Acyl_CoA_acyltransferase"/>
</dbReference>
<gene>
    <name evidence="2" type="ORF">SG35_014500</name>
</gene>
<dbReference type="CDD" id="cd04301">
    <property type="entry name" value="NAT_SF"/>
    <property type="match status" value="1"/>
</dbReference>
<reference evidence="2 3" key="1">
    <citation type="journal article" date="2015" name="Genome Announc.">
        <title>Draft Genome Sequences of Marine Isolates of Thalassomonas viridans and Thalassomonas actiniarum.</title>
        <authorList>
            <person name="Olonade I."/>
            <person name="van Zyl L.J."/>
            <person name="Trindade M."/>
        </authorList>
    </citation>
    <scope>NUCLEOTIDE SEQUENCE [LARGE SCALE GENOMIC DNA]</scope>
    <source>
        <strain evidence="2 3">A5K-106</strain>
    </source>
</reference>
<accession>A0AAF0BZJ1</accession>
<reference evidence="2 3" key="2">
    <citation type="journal article" date="2022" name="Mar. Drugs">
        <title>Bioassay-Guided Fractionation Leads to the Detection of Cholic Acid Generated by the Rare Thalassomonas sp.</title>
        <authorList>
            <person name="Pheiffer F."/>
            <person name="Schneider Y.K."/>
            <person name="Hansen E.H."/>
            <person name="Andersen J.H."/>
            <person name="Isaksson J."/>
            <person name="Busche T."/>
            <person name="R C."/>
            <person name="Kalinowski J."/>
            <person name="Zyl L.V."/>
            <person name="Trindade M."/>
        </authorList>
    </citation>
    <scope>NUCLEOTIDE SEQUENCE [LARGE SCALE GENOMIC DNA]</scope>
    <source>
        <strain evidence="2 3">A5K-106</strain>
    </source>
</reference>
<organism evidence="2 3">
    <name type="scientific">Thalassomonas actiniarum</name>
    <dbReference type="NCBI Taxonomy" id="485447"/>
    <lineage>
        <taxon>Bacteria</taxon>
        <taxon>Pseudomonadati</taxon>
        <taxon>Pseudomonadota</taxon>
        <taxon>Gammaproteobacteria</taxon>
        <taxon>Alteromonadales</taxon>
        <taxon>Colwelliaceae</taxon>
        <taxon>Thalassomonas</taxon>
    </lineage>
</organism>
<dbReference type="KEGG" id="tact:SG35_014500"/>
<keyword evidence="3" id="KW-1185">Reference proteome</keyword>
<evidence type="ECO:0000259" key="1">
    <source>
        <dbReference type="PROSITE" id="PS51186"/>
    </source>
</evidence>
<dbReference type="Gene3D" id="3.40.630.30">
    <property type="match status" value="1"/>
</dbReference>
<dbReference type="RefSeq" id="WP_152646725.1">
    <property type="nucleotide sequence ID" value="NZ_CP059735.1"/>
</dbReference>
<evidence type="ECO:0000313" key="3">
    <source>
        <dbReference type="Proteomes" id="UP000032568"/>
    </source>
</evidence>
<proteinExistence type="predicted"/>
<dbReference type="SUPFAM" id="SSF55729">
    <property type="entry name" value="Acyl-CoA N-acyltransferases (Nat)"/>
    <property type="match status" value="1"/>
</dbReference>
<evidence type="ECO:0000313" key="2">
    <source>
        <dbReference type="EMBL" id="WDD96592.1"/>
    </source>
</evidence>
<dbReference type="InterPro" id="IPR000182">
    <property type="entry name" value="GNAT_dom"/>
</dbReference>
<dbReference type="GO" id="GO:0016747">
    <property type="term" value="F:acyltransferase activity, transferring groups other than amino-acyl groups"/>
    <property type="evidence" value="ECO:0007669"/>
    <property type="project" value="InterPro"/>
</dbReference>
<dbReference type="Pfam" id="PF00583">
    <property type="entry name" value="Acetyltransf_1"/>
    <property type="match status" value="1"/>
</dbReference>
<dbReference type="EMBL" id="CP059735">
    <property type="protein sequence ID" value="WDD96592.1"/>
    <property type="molecule type" value="Genomic_DNA"/>
</dbReference>
<dbReference type="PROSITE" id="PS51186">
    <property type="entry name" value="GNAT"/>
    <property type="match status" value="1"/>
</dbReference>
<name>A0AAF0BZJ1_9GAMM</name>
<dbReference type="Proteomes" id="UP000032568">
    <property type="component" value="Chromosome"/>
</dbReference>
<sequence>MITSADINIEPLKPAHWSKILRIRLYPLQQAFVPSPMKVQSQYIFDRKDNKPPFEVFVITIADQVAGFFTLVKDVDDYLWFGGFQVDTAFQNSGVGRAVFERLYAFIIKSPEFAGISLNVQYNNKAVIRFYQRMGFDLVAMMKPADEPLWLMKISRENIAQKSKS</sequence>